<evidence type="ECO:0008006" key="8">
    <source>
        <dbReference type="Google" id="ProtNLM"/>
    </source>
</evidence>
<evidence type="ECO:0000256" key="3">
    <source>
        <dbReference type="ARBA" id="ARBA00022777"/>
    </source>
</evidence>
<evidence type="ECO:0000256" key="5">
    <source>
        <dbReference type="ARBA" id="ARBA00023152"/>
    </source>
</evidence>
<keyword evidence="4" id="KW-0460">Magnesium</keyword>
<sequence>MSSTTVEEARRVVLGLGGCLDYEVSWDSSVLADLVAEHRITSADLDATGGPAFAVVTERDLVCSILGFVRADTGGERFVDSSAVLEAFAARVERRTTVGGTCVRAALAMAVLGVPSTVHLVSIDDQVRGLIPPSVRWICSASEDTVDPHVIIQVPPGASVPLADGAVVVARRANRQIYANDPPNRSMLLSPQLGEELTGARVFGVSNFNSMQDEALLRSRLDDLLGHMASLPADALVVFEDAGYHRPALRRLVHELLLPAVDVLSMNEDELQQLVGHPVDLLDPDAVLVALRQLSGVLPERTTLVVHTGHWAAALGAHAERLRPALATANALAGTRYLHGDAFTAEHVAGVRALPRQSRAAELAAALEAASGQGSDAISCAPAAHLDTPTPTTIGLGDTFVGGLVMALADLDPVLA</sequence>
<evidence type="ECO:0000256" key="4">
    <source>
        <dbReference type="ARBA" id="ARBA00022842"/>
    </source>
</evidence>
<gene>
    <name evidence="6" type="ORF">FMM08_14610</name>
</gene>
<dbReference type="InterPro" id="IPR029056">
    <property type="entry name" value="Ribokinase-like"/>
</dbReference>
<dbReference type="InterPro" id="IPR007666">
    <property type="entry name" value="ADP_PFK/GK"/>
</dbReference>
<dbReference type="PROSITE" id="PS51255">
    <property type="entry name" value="ADPK"/>
    <property type="match status" value="1"/>
</dbReference>
<dbReference type="EMBL" id="VKAC01000008">
    <property type="protein sequence ID" value="TXR55526.1"/>
    <property type="molecule type" value="Genomic_DNA"/>
</dbReference>
<proteinExistence type="predicted"/>
<evidence type="ECO:0000313" key="7">
    <source>
        <dbReference type="Proteomes" id="UP000321234"/>
    </source>
</evidence>
<keyword evidence="5" id="KW-0324">Glycolysis</keyword>
<dbReference type="GO" id="GO:0046872">
    <property type="term" value="F:metal ion binding"/>
    <property type="evidence" value="ECO:0007669"/>
    <property type="project" value="UniProtKB-KW"/>
</dbReference>
<keyword evidence="2" id="KW-0479">Metal-binding</keyword>
<accession>A0A5C8ZF31</accession>
<dbReference type="GO" id="GO:0016773">
    <property type="term" value="F:phosphotransferase activity, alcohol group as acceptor"/>
    <property type="evidence" value="ECO:0007669"/>
    <property type="project" value="InterPro"/>
</dbReference>
<dbReference type="RefSeq" id="WP_147927102.1">
    <property type="nucleotide sequence ID" value="NZ_VKAC01000008.1"/>
</dbReference>
<keyword evidence="3" id="KW-0418">Kinase</keyword>
<dbReference type="OrthoDB" id="2813007at2"/>
<dbReference type="Pfam" id="PF04587">
    <property type="entry name" value="ADP_PFK_GK"/>
    <property type="match status" value="1"/>
</dbReference>
<dbReference type="Proteomes" id="UP000321234">
    <property type="component" value="Unassembled WGS sequence"/>
</dbReference>
<organism evidence="6 7">
    <name type="scientific">Quadrisphaera setariae</name>
    <dbReference type="NCBI Taxonomy" id="2593304"/>
    <lineage>
        <taxon>Bacteria</taxon>
        <taxon>Bacillati</taxon>
        <taxon>Actinomycetota</taxon>
        <taxon>Actinomycetes</taxon>
        <taxon>Kineosporiales</taxon>
        <taxon>Kineosporiaceae</taxon>
        <taxon>Quadrisphaera</taxon>
    </lineage>
</organism>
<evidence type="ECO:0000313" key="6">
    <source>
        <dbReference type="EMBL" id="TXR55526.1"/>
    </source>
</evidence>
<evidence type="ECO:0000256" key="1">
    <source>
        <dbReference type="ARBA" id="ARBA00022679"/>
    </source>
</evidence>
<comment type="caution">
    <text evidence="6">The sequence shown here is derived from an EMBL/GenBank/DDBJ whole genome shotgun (WGS) entry which is preliminary data.</text>
</comment>
<dbReference type="GO" id="GO:0006096">
    <property type="term" value="P:glycolytic process"/>
    <property type="evidence" value="ECO:0007669"/>
    <property type="project" value="UniProtKB-KW"/>
</dbReference>
<dbReference type="AlphaFoldDB" id="A0A5C8ZF31"/>
<evidence type="ECO:0000256" key="2">
    <source>
        <dbReference type="ARBA" id="ARBA00022723"/>
    </source>
</evidence>
<keyword evidence="1" id="KW-0808">Transferase</keyword>
<protein>
    <recommendedName>
        <fullName evidence="8">ADP-dependent phosphofructokinase/glucokinase</fullName>
    </recommendedName>
</protein>
<name>A0A5C8ZF31_9ACTN</name>
<dbReference type="Gene3D" id="3.40.1190.20">
    <property type="match status" value="1"/>
</dbReference>
<dbReference type="GO" id="GO:0016301">
    <property type="term" value="F:kinase activity"/>
    <property type="evidence" value="ECO:0007669"/>
    <property type="project" value="UniProtKB-KW"/>
</dbReference>
<keyword evidence="7" id="KW-1185">Reference proteome</keyword>
<dbReference type="SUPFAM" id="SSF53613">
    <property type="entry name" value="Ribokinase-like"/>
    <property type="match status" value="1"/>
</dbReference>
<reference evidence="6 7" key="1">
    <citation type="submission" date="2019-07" db="EMBL/GenBank/DDBJ databases">
        <title>Quadrisphaera sp. strain DD2A genome sequencing and assembly.</title>
        <authorList>
            <person name="Kim I."/>
        </authorList>
    </citation>
    <scope>NUCLEOTIDE SEQUENCE [LARGE SCALE GENOMIC DNA]</scope>
    <source>
        <strain evidence="6 7">DD2A</strain>
    </source>
</reference>